<evidence type="ECO:0000256" key="3">
    <source>
        <dbReference type="ARBA" id="ARBA00022553"/>
    </source>
</evidence>
<name>W0SD65_9PROT</name>
<dbReference type="InterPro" id="IPR035909">
    <property type="entry name" value="CheB_C"/>
</dbReference>
<keyword evidence="2 6" id="KW-0145">Chemotaxis</keyword>
<dbReference type="HAMAP" id="MF_00099">
    <property type="entry name" value="CheB_chemtxs"/>
    <property type="match status" value="1"/>
</dbReference>
<dbReference type="InterPro" id="IPR000673">
    <property type="entry name" value="Sig_transdc_resp-reg_Me-estase"/>
</dbReference>
<accession>W0SD65</accession>
<keyword evidence="12" id="KW-1185">Reference proteome</keyword>
<dbReference type="Pfam" id="PF01339">
    <property type="entry name" value="CheB_methylest"/>
    <property type="match status" value="1"/>
</dbReference>
<evidence type="ECO:0000256" key="2">
    <source>
        <dbReference type="ARBA" id="ARBA00022500"/>
    </source>
</evidence>
<dbReference type="Gene3D" id="3.40.50.180">
    <property type="entry name" value="Methylesterase CheB, C-terminal domain"/>
    <property type="match status" value="1"/>
</dbReference>
<evidence type="ECO:0000256" key="6">
    <source>
        <dbReference type="HAMAP-Rule" id="MF_00099"/>
    </source>
</evidence>
<proteinExistence type="inferred from homology"/>
<dbReference type="SUPFAM" id="SSF52738">
    <property type="entry name" value="Methylesterase CheB, C-terminal domain"/>
    <property type="match status" value="1"/>
</dbReference>
<dbReference type="EC" id="3.1.1.61" evidence="6"/>
<dbReference type="NCBIfam" id="NF001965">
    <property type="entry name" value="PRK00742.1"/>
    <property type="match status" value="1"/>
</dbReference>
<evidence type="ECO:0000256" key="4">
    <source>
        <dbReference type="ARBA" id="ARBA00022801"/>
    </source>
</evidence>
<protein>
    <recommendedName>
        <fullName evidence="6">Protein-glutamate methylesterase/protein-glutamine glutaminase</fullName>
        <ecNumber evidence="6">3.1.1.61</ecNumber>
        <ecNumber evidence="6">3.5.1.44</ecNumber>
    </recommendedName>
</protein>
<dbReference type="STRING" id="1223802.SUTH_00899"/>
<reference evidence="11 12" key="1">
    <citation type="journal article" date="2014" name="Syst. Appl. Microbiol.">
        <title>Complete genomes of freshwater sulfur oxidizers Sulfuricella denitrificans skB26 and Sulfuritalea hydrogenivorans sk43H: genetic insights into the sulfur oxidation pathway of betaproteobacteria.</title>
        <authorList>
            <person name="Watanabe T."/>
            <person name="Kojima H."/>
            <person name="Fukui M."/>
        </authorList>
    </citation>
    <scope>NUCLEOTIDE SEQUENCE [LARGE SCALE GENOMIC DNA]</scope>
    <source>
        <strain evidence="11">DSM22779</strain>
    </source>
</reference>
<dbReference type="PROSITE" id="PS50110">
    <property type="entry name" value="RESPONSE_REGULATORY"/>
    <property type="match status" value="1"/>
</dbReference>
<dbReference type="GO" id="GO:0050568">
    <property type="term" value="F:protein-glutamine glutaminase activity"/>
    <property type="evidence" value="ECO:0007669"/>
    <property type="project" value="UniProtKB-UniRule"/>
</dbReference>
<comment type="similarity">
    <text evidence="6">Belongs to the CheB family.</text>
</comment>
<comment type="domain">
    <text evidence="6">Contains a C-terminal catalytic domain, and an N-terminal region which modulates catalytic activity.</text>
</comment>
<keyword evidence="3 6" id="KW-0597">Phosphoprotein</keyword>
<comment type="PTM">
    <text evidence="6">Phosphorylated by CheA. Phosphorylation of the N-terminal regulatory domain activates the methylesterase activity.</text>
</comment>
<dbReference type="SUPFAM" id="SSF52172">
    <property type="entry name" value="CheY-like"/>
    <property type="match status" value="1"/>
</dbReference>
<dbReference type="GO" id="GO:0000156">
    <property type="term" value="F:phosphorelay response regulator activity"/>
    <property type="evidence" value="ECO:0007669"/>
    <property type="project" value="InterPro"/>
</dbReference>
<evidence type="ECO:0000256" key="1">
    <source>
        <dbReference type="ARBA" id="ARBA00022490"/>
    </source>
</evidence>
<dbReference type="PIRSF" id="PIRSF000876">
    <property type="entry name" value="RR_chemtxs_CheB"/>
    <property type="match status" value="1"/>
</dbReference>
<dbReference type="Pfam" id="PF00072">
    <property type="entry name" value="Response_reg"/>
    <property type="match status" value="1"/>
</dbReference>
<dbReference type="AlphaFoldDB" id="W0SD65"/>
<dbReference type="InterPro" id="IPR011006">
    <property type="entry name" value="CheY-like_superfamily"/>
</dbReference>
<feature type="active site" evidence="6 7">
    <location>
        <position position="197"/>
    </location>
</feature>
<evidence type="ECO:0000256" key="8">
    <source>
        <dbReference type="PROSITE-ProRule" id="PRU00169"/>
    </source>
</evidence>
<dbReference type="PANTHER" id="PTHR42872">
    <property type="entry name" value="PROTEIN-GLUTAMATE METHYLESTERASE/PROTEIN-GLUTAMINE GLUTAMINASE"/>
    <property type="match status" value="1"/>
</dbReference>
<evidence type="ECO:0000313" key="11">
    <source>
        <dbReference type="EMBL" id="BAO28705.1"/>
    </source>
</evidence>
<dbReference type="HOGENOM" id="CLU_000445_51_0_4"/>
<dbReference type="SMART" id="SM00448">
    <property type="entry name" value="REC"/>
    <property type="match status" value="1"/>
</dbReference>
<dbReference type="OrthoDB" id="9793421at2"/>
<feature type="domain" description="CheB-type methylesterase" evidence="10">
    <location>
        <begin position="159"/>
        <end position="351"/>
    </location>
</feature>
<dbReference type="Proteomes" id="UP000031637">
    <property type="component" value="Chromosome"/>
</dbReference>
<dbReference type="InterPro" id="IPR001789">
    <property type="entry name" value="Sig_transdc_resp-reg_receiver"/>
</dbReference>
<dbReference type="CDD" id="cd17541">
    <property type="entry name" value="REC_CheB-like"/>
    <property type="match status" value="1"/>
</dbReference>
<dbReference type="GO" id="GO:0005737">
    <property type="term" value="C:cytoplasm"/>
    <property type="evidence" value="ECO:0007669"/>
    <property type="project" value="UniProtKB-SubCell"/>
</dbReference>
<dbReference type="CDD" id="cd16432">
    <property type="entry name" value="CheB_Rec"/>
    <property type="match status" value="1"/>
</dbReference>
<feature type="active site" evidence="6 7">
    <location>
        <position position="171"/>
    </location>
</feature>
<dbReference type="FunFam" id="3.40.50.2300:FF:000060">
    <property type="entry name" value="Protein-glutamate methylesterase/protein-glutamine glutaminase"/>
    <property type="match status" value="1"/>
</dbReference>
<dbReference type="EMBL" id="AP012547">
    <property type="protein sequence ID" value="BAO28705.1"/>
    <property type="molecule type" value="Genomic_DNA"/>
</dbReference>
<dbReference type="GO" id="GO:0008984">
    <property type="term" value="F:protein-glutamate methylesterase activity"/>
    <property type="evidence" value="ECO:0007669"/>
    <property type="project" value="UniProtKB-UniRule"/>
</dbReference>
<gene>
    <name evidence="6" type="primary">cheB</name>
    <name evidence="11" type="ORF">SUTH_00899</name>
</gene>
<comment type="subcellular location">
    <subcellularLocation>
        <location evidence="6">Cytoplasm</location>
    </subcellularLocation>
</comment>
<dbReference type="NCBIfam" id="NF009206">
    <property type="entry name" value="PRK12555.1"/>
    <property type="match status" value="1"/>
</dbReference>
<dbReference type="EC" id="3.5.1.44" evidence="6"/>
<dbReference type="InterPro" id="IPR008248">
    <property type="entry name" value="CheB-like"/>
</dbReference>
<feature type="domain" description="Response regulatory" evidence="9">
    <location>
        <begin position="4"/>
        <end position="121"/>
    </location>
</feature>
<dbReference type="GO" id="GO:0006935">
    <property type="term" value="P:chemotaxis"/>
    <property type="evidence" value="ECO:0007669"/>
    <property type="project" value="UniProtKB-UniRule"/>
</dbReference>
<evidence type="ECO:0000256" key="7">
    <source>
        <dbReference type="PROSITE-ProRule" id="PRU00050"/>
    </source>
</evidence>
<dbReference type="RefSeq" id="WP_041097409.1">
    <property type="nucleotide sequence ID" value="NZ_AP012547.1"/>
</dbReference>
<evidence type="ECO:0000256" key="5">
    <source>
        <dbReference type="ARBA" id="ARBA00048267"/>
    </source>
</evidence>
<dbReference type="PANTHER" id="PTHR42872:SF6">
    <property type="entry name" value="PROTEIN-GLUTAMATE METHYLESTERASE_PROTEIN-GLUTAMINE GLUTAMINASE"/>
    <property type="match status" value="1"/>
</dbReference>
<feature type="modified residue" description="4-aspartylphosphate" evidence="6 8">
    <location>
        <position position="55"/>
    </location>
</feature>
<comment type="catalytic activity">
    <reaction evidence="5 6">
        <text>[protein]-L-glutamate 5-O-methyl ester + H2O = L-glutamyl-[protein] + methanol + H(+)</text>
        <dbReference type="Rhea" id="RHEA:23236"/>
        <dbReference type="Rhea" id="RHEA-COMP:10208"/>
        <dbReference type="Rhea" id="RHEA-COMP:10311"/>
        <dbReference type="ChEBI" id="CHEBI:15377"/>
        <dbReference type="ChEBI" id="CHEBI:15378"/>
        <dbReference type="ChEBI" id="CHEBI:17790"/>
        <dbReference type="ChEBI" id="CHEBI:29973"/>
        <dbReference type="ChEBI" id="CHEBI:82795"/>
        <dbReference type="EC" id="3.1.1.61"/>
    </reaction>
</comment>
<organism evidence="11 12">
    <name type="scientific">Sulfuritalea hydrogenivorans sk43H</name>
    <dbReference type="NCBI Taxonomy" id="1223802"/>
    <lineage>
        <taxon>Bacteria</taxon>
        <taxon>Pseudomonadati</taxon>
        <taxon>Pseudomonadota</taxon>
        <taxon>Betaproteobacteria</taxon>
        <taxon>Nitrosomonadales</taxon>
        <taxon>Sterolibacteriaceae</taxon>
        <taxon>Sulfuritalea</taxon>
    </lineage>
</organism>
<dbReference type="KEGG" id="shd:SUTH_00899"/>
<evidence type="ECO:0000313" key="12">
    <source>
        <dbReference type="Proteomes" id="UP000031637"/>
    </source>
</evidence>
<evidence type="ECO:0000259" key="9">
    <source>
        <dbReference type="PROSITE" id="PS50110"/>
    </source>
</evidence>
<comment type="catalytic activity">
    <reaction evidence="6">
        <text>L-glutaminyl-[protein] + H2O = L-glutamyl-[protein] + NH4(+)</text>
        <dbReference type="Rhea" id="RHEA:16441"/>
        <dbReference type="Rhea" id="RHEA-COMP:10207"/>
        <dbReference type="Rhea" id="RHEA-COMP:10208"/>
        <dbReference type="ChEBI" id="CHEBI:15377"/>
        <dbReference type="ChEBI" id="CHEBI:28938"/>
        <dbReference type="ChEBI" id="CHEBI:29973"/>
        <dbReference type="ChEBI" id="CHEBI:30011"/>
        <dbReference type="EC" id="3.5.1.44"/>
    </reaction>
</comment>
<keyword evidence="4 6" id="KW-0378">Hydrolase</keyword>
<dbReference type="PROSITE" id="PS50122">
    <property type="entry name" value="CHEB"/>
    <property type="match status" value="1"/>
</dbReference>
<evidence type="ECO:0000259" key="10">
    <source>
        <dbReference type="PROSITE" id="PS50122"/>
    </source>
</evidence>
<sequence>MPIKVLIVDDSALMRALLTEIINGAADLKVVGAAPDPIAAREMIKTLNPDVLTLDVEMPRMDGLEFLDRLMRLRPMPVIMISSFTAAGSEVTLKALELGAVDYLAKPRAENISMLQGYAEDIRDKIRAASGARLKSTAVRAAVPPAPTLVPQKSSFSPRLLAEKVIAIGASTGGTEAIKEVLSSLPGEMPPIVMVQHMPESFTPSFAQRLNSLSKLTVIEAQGGERLQPGTAYLAPGHSHMRVRKSGGGLVLELSREEPVNRHRPAADVLFRSVAEQVGKNAIGVILTGMGKDGAQGLLAMHQAGAWNIGQDQMSCVVYGMPREAAEIGALDEVAGLADISASIVAKLRALDKRAGG</sequence>
<dbReference type="Gene3D" id="3.40.50.2300">
    <property type="match status" value="1"/>
</dbReference>
<keyword evidence="1 6" id="KW-0963">Cytoplasm</keyword>
<feature type="active site" evidence="6 7">
    <location>
        <position position="293"/>
    </location>
</feature>
<comment type="function">
    <text evidence="6">Involved in chemotaxis. Part of a chemotaxis signal transduction system that modulates chemotaxis in response to various stimuli. Catalyzes the demethylation of specific methylglutamate residues introduced into the chemoreceptors (methyl-accepting chemotaxis proteins or MCP) by CheR. Also mediates the irreversible deamidation of specific glutamine residues to glutamic acid.</text>
</comment>